<organism evidence="1">
    <name type="scientific">Anguilla anguilla</name>
    <name type="common">European freshwater eel</name>
    <name type="synonym">Muraena anguilla</name>
    <dbReference type="NCBI Taxonomy" id="7936"/>
    <lineage>
        <taxon>Eukaryota</taxon>
        <taxon>Metazoa</taxon>
        <taxon>Chordata</taxon>
        <taxon>Craniata</taxon>
        <taxon>Vertebrata</taxon>
        <taxon>Euteleostomi</taxon>
        <taxon>Actinopterygii</taxon>
        <taxon>Neopterygii</taxon>
        <taxon>Teleostei</taxon>
        <taxon>Anguilliformes</taxon>
        <taxon>Anguillidae</taxon>
        <taxon>Anguilla</taxon>
    </lineage>
</organism>
<evidence type="ECO:0000313" key="1">
    <source>
        <dbReference type="EMBL" id="JAI00952.1"/>
    </source>
</evidence>
<name>A0A0E9XES9_ANGAN</name>
<reference evidence="1" key="2">
    <citation type="journal article" date="2015" name="Fish Shellfish Immunol.">
        <title>Early steps in the European eel (Anguilla anguilla)-Vibrio vulnificus interaction in the gills: Role of the RtxA13 toxin.</title>
        <authorList>
            <person name="Callol A."/>
            <person name="Pajuelo D."/>
            <person name="Ebbesson L."/>
            <person name="Teles M."/>
            <person name="MacKenzie S."/>
            <person name="Amaro C."/>
        </authorList>
    </citation>
    <scope>NUCLEOTIDE SEQUENCE</scope>
</reference>
<reference evidence="1" key="1">
    <citation type="submission" date="2014-11" db="EMBL/GenBank/DDBJ databases">
        <authorList>
            <person name="Amaro Gonzalez C."/>
        </authorList>
    </citation>
    <scope>NUCLEOTIDE SEQUENCE</scope>
</reference>
<dbReference type="AlphaFoldDB" id="A0A0E9XES9"/>
<dbReference type="EMBL" id="GBXM01007626">
    <property type="protein sequence ID" value="JAI00952.1"/>
    <property type="molecule type" value="Transcribed_RNA"/>
</dbReference>
<sequence>MILISHTVSSFFFWKRKYQIQLVKLGKTLKRNHSLKNKYIFLVYFLVEVGTECIVRNFCQLRLFMNLYKED</sequence>
<accession>A0A0E9XES9</accession>
<protein>
    <submittedName>
        <fullName evidence="1">Uncharacterized protein</fullName>
    </submittedName>
</protein>
<proteinExistence type="predicted"/>